<dbReference type="AlphaFoldDB" id="A0A1K2HKN0"/>
<evidence type="ECO:0000256" key="1">
    <source>
        <dbReference type="SAM" id="SignalP"/>
    </source>
</evidence>
<dbReference type="OrthoDB" id="9129572at2"/>
<dbReference type="EMBL" id="FPKR01000009">
    <property type="protein sequence ID" value="SFZ77376.1"/>
    <property type="molecule type" value="Genomic_DNA"/>
</dbReference>
<keyword evidence="1" id="KW-0732">Signal</keyword>
<dbReference type="STRING" id="1121279.SAMN02745887_02380"/>
<accession>A0A1K2HKN0</accession>
<dbReference type="SUPFAM" id="SSF48452">
    <property type="entry name" value="TPR-like"/>
    <property type="match status" value="1"/>
</dbReference>
<organism evidence="2 3">
    <name type="scientific">Chitinimonas taiwanensis DSM 18899</name>
    <dbReference type="NCBI Taxonomy" id="1121279"/>
    <lineage>
        <taxon>Bacteria</taxon>
        <taxon>Pseudomonadati</taxon>
        <taxon>Pseudomonadota</taxon>
        <taxon>Betaproteobacteria</taxon>
        <taxon>Neisseriales</taxon>
        <taxon>Chitinibacteraceae</taxon>
        <taxon>Chitinimonas</taxon>
    </lineage>
</organism>
<evidence type="ECO:0000313" key="3">
    <source>
        <dbReference type="Proteomes" id="UP000186513"/>
    </source>
</evidence>
<feature type="chain" id="PRO_5012227843" evidence="1">
    <location>
        <begin position="18"/>
        <end position="301"/>
    </location>
</feature>
<keyword evidence="3" id="KW-1185">Reference proteome</keyword>
<protein>
    <submittedName>
        <fullName evidence="2">Tetratricopeptide repeat-containing protein</fullName>
    </submittedName>
</protein>
<sequence length="301" mass="34348">MMLRLGLLLGLATLAQAADIDALWNYDRPDQSEQRFRVELIRAEQASDAASATEVLTQLARAQGLQNRMPDAHATLDRVRSELPASAPYLCVRYVLERGRLWNSAGERKRAWRWFRAAHLLAVRQQLDYLAIDALHMLAIAEGGKAALEWNRKALAAAERSNDPRAQRWLGSLYNNLGWVYYDQKDYPQSLAYLQKAQAWHEARQTGRPLLIARWSVAKLQRVMGQPEAALRTQLALEQAWQGLGEEDGYVYEEVAENLLALGRGEDARPYFGRAFNLLARDPWVLKNEGDKLRRLRQLSQ</sequence>
<dbReference type="RefSeq" id="WP_084658501.1">
    <property type="nucleotide sequence ID" value="NZ_FPKR01000009.1"/>
</dbReference>
<feature type="signal peptide" evidence="1">
    <location>
        <begin position="1"/>
        <end position="17"/>
    </location>
</feature>
<gene>
    <name evidence="2" type="ORF">SAMN02745887_02380</name>
</gene>
<dbReference type="Proteomes" id="UP000186513">
    <property type="component" value="Unassembled WGS sequence"/>
</dbReference>
<proteinExistence type="predicted"/>
<name>A0A1K2HKN0_9NEIS</name>
<dbReference type="InterPro" id="IPR011990">
    <property type="entry name" value="TPR-like_helical_dom_sf"/>
</dbReference>
<evidence type="ECO:0000313" key="2">
    <source>
        <dbReference type="EMBL" id="SFZ77376.1"/>
    </source>
</evidence>
<dbReference type="Gene3D" id="1.25.40.10">
    <property type="entry name" value="Tetratricopeptide repeat domain"/>
    <property type="match status" value="1"/>
</dbReference>
<reference evidence="2 3" key="1">
    <citation type="submission" date="2016-11" db="EMBL/GenBank/DDBJ databases">
        <authorList>
            <person name="Jaros S."/>
            <person name="Januszkiewicz K."/>
            <person name="Wedrychowicz H."/>
        </authorList>
    </citation>
    <scope>NUCLEOTIDE SEQUENCE [LARGE SCALE GENOMIC DNA]</scope>
    <source>
        <strain evidence="2 3">DSM 18899</strain>
    </source>
</reference>